<dbReference type="Proteomes" id="UP001187315">
    <property type="component" value="Unassembled WGS sequence"/>
</dbReference>
<evidence type="ECO:0000256" key="4">
    <source>
        <dbReference type="ARBA" id="ARBA00023212"/>
    </source>
</evidence>
<comment type="similarity">
    <text evidence="5">Belongs to the PPP1R35 family.</text>
</comment>
<keyword evidence="4" id="KW-0206">Cytoskeleton</keyword>
<organism evidence="9 10">
    <name type="scientific">Tachysurus vachellii</name>
    <name type="common">Darkbarbel catfish</name>
    <name type="synonym">Pelteobagrus vachellii</name>
    <dbReference type="NCBI Taxonomy" id="175792"/>
    <lineage>
        <taxon>Eukaryota</taxon>
        <taxon>Metazoa</taxon>
        <taxon>Chordata</taxon>
        <taxon>Craniata</taxon>
        <taxon>Vertebrata</taxon>
        <taxon>Euteleostomi</taxon>
        <taxon>Actinopterygii</taxon>
        <taxon>Neopterygii</taxon>
        <taxon>Teleostei</taxon>
        <taxon>Ostariophysi</taxon>
        <taxon>Siluriformes</taxon>
        <taxon>Bagridae</taxon>
        <taxon>Tachysurus</taxon>
    </lineage>
</organism>
<dbReference type="GO" id="GO:0005814">
    <property type="term" value="C:centriole"/>
    <property type="evidence" value="ECO:0007669"/>
    <property type="project" value="UniProtKB-SubCell"/>
</dbReference>
<evidence type="ECO:0000256" key="2">
    <source>
        <dbReference type="ARBA" id="ARBA00007908"/>
    </source>
</evidence>
<dbReference type="PROSITE" id="PS01289">
    <property type="entry name" value="TSC22"/>
    <property type="match status" value="1"/>
</dbReference>
<dbReference type="InterPro" id="IPR000580">
    <property type="entry name" value="TSC22/Bun"/>
</dbReference>
<feature type="region of interest" description="Disordered" evidence="7">
    <location>
        <begin position="392"/>
        <end position="471"/>
    </location>
</feature>
<dbReference type="SUPFAM" id="SSF58026">
    <property type="entry name" value="Delta-sleep-inducing peptide immunoreactive peptide"/>
    <property type="match status" value="1"/>
</dbReference>
<evidence type="ECO:0000256" key="3">
    <source>
        <dbReference type="ARBA" id="ARBA00022490"/>
    </source>
</evidence>
<feature type="region of interest" description="Disordered" evidence="7">
    <location>
        <begin position="1"/>
        <end position="58"/>
    </location>
</feature>
<comment type="similarity">
    <text evidence="2">Belongs to the TSC-22/Dip/Bun family.</text>
</comment>
<comment type="caution">
    <text evidence="9">The sequence shown here is derived from an EMBL/GenBank/DDBJ whole genome shotgun (WGS) entry which is preliminary data.</text>
</comment>
<dbReference type="InterPro" id="IPR053049">
    <property type="entry name" value="TSC22_domain_protein_2"/>
</dbReference>
<feature type="region of interest" description="Disordered" evidence="7">
    <location>
        <begin position="552"/>
        <end position="575"/>
    </location>
</feature>
<name>A0AA88LVZ3_TACVA</name>
<keyword evidence="10" id="KW-1185">Reference proteome</keyword>
<dbReference type="Gene3D" id="1.20.5.490">
    <property type="entry name" value="Single helix bin"/>
    <property type="match status" value="1"/>
</dbReference>
<proteinExistence type="inferred from homology"/>
<dbReference type="InterPro" id="IPR029135">
    <property type="entry name" value="PPP1R35_C"/>
</dbReference>
<dbReference type="EMBL" id="JAVHJS010000020">
    <property type="protein sequence ID" value="KAK2824796.1"/>
    <property type="molecule type" value="Genomic_DNA"/>
</dbReference>
<accession>A0AA88LVZ3</accession>
<evidence type="ECO:0000313" key="9">
    <source>
        <dbReference type="EMBL" id="KAK2824796.1"/>
    </source>
</evidence>
<dbReference type="AlphaFoldDB" id="A0AA88LVZ3"/>
<evidence type="ECO:0000313" key="10">
    <source>
        <dbReference type="Proteomes" id="UP001187315"/>
    </source>
</evidence>
<evidence type="ECO:0000256" key="1">
    <source>
        <dbReference type="ARBA" id="ARBA00004114"/>
    </source>
</evidence>
<dbReference type="PANTHER" id="PTHR46894">
    <property type="entry name" value="TSC22 DOMAIN FAMILY PROTEIN 2"/>
    <property type="match status" value="1"/>
</dbReference>
<evidence type="ECO:0000259" key="8">
    <source>
        <dbReference type="Pfam" id="PF15503"/>
    </source>
</evidence>
<feature type="coiled-coil region" evidence="6">
    <location>
        <begin position="318"/>
        <end position="352"/>
    </location>
</feature>
<comment type="subcellular location">
    <subcellularLocation>
        <location evidence="1">Cytoplasm</location>
        <location evidence="1">Cytoskeleton</location>
        <location evidence="1">Microtubule organizing center</location>
        <location evidence="1">Centrosome</location>
        <location evidence="1">Centriole</location>
    </subcellularLocation>
</comment>
<sequence length="626" mass="68746">MSGGKKRSGFQITSVTSDVGESPASKIPVPQDVNDLPSGLCDGPQRDSTSSDQTTPSSVVLNGPVFLHTLSSTLVMQQSSSQPATPVTMRKQRSLDQAVTGGGVSRFRVVRLGQGLGEPYKRGRWTCVDMMEREPELHGVRRVMDSMRHAHSLESLETVGLGRPEGEGGVTLKSLKELRAGHMVHLQGSAHLMAHSGPPSPTHTEHEPHLLSPPLHKPNTHRTHKIPPPLQLNMTGANKLRATRSQPTSPGPPASQDGLFHPSLTSIQTPSALALAQSMFGVGGAFGLVSDESGSSNSMIAIDNKIEQAMDLVKTHLMLAVREEVEVLREQIKELAERNAQLERENYILRALRENQDEVKNMDSALMQMTPPPLPLSPAHIPPQCPELDLSLTLTPERPGHSAGALRKDKKHPRQVRFAVTPDSSFDQSPVTMEIVQHDSNQSAAEKQHRKGKQGPHTGERGGVSAQNDGQLSEEVELNTTLALKAELQKLEEAEFNSQKAVQERLQNSSTVQECVRTRATEGLNFPRSHHLYHALVSVSLSHEELITEALRDRPTLAPPTTSHHIKPRSPPEKGPDLLFFYEPNCVVRETPLLPGNHIPLPHPHPSPRPAHMTFHLLQRHRQWEA</sequence>
<dbReference type="InterPro" id="IPR047862">
    <property type="entry name" value="TSC22/BUN_CS"/>
</dbReference>
<evidence type="ECO:0000256" key="7">
    <source>
        <dbReference type="SAM" id="MobiDB-lite"/>
    </source>
</evidence>
<feature type="compositionally biased region" description="Polar residues" evidence="7">
    <location>
        <begin position="10"/>
        <end position="19"/>
    </location>
</feature>
<dbReference type="Pfam" id="PF01166">
    <property type="entry name" value="TSC22"/>
    <property type="match status" value="1"/>
</dbReference>
<feature type="compositionally biased region" description="Low complexity" evidence="7">
    <location>
        <begin position="46"/>
        <end position="58"/>
    </location>
</feature>
<dbReference type="GO" id="GO:0006357">
    <property type="term" value="P:regulation of transcription by RNA polymerase II"/>
    <property type="evidence" value="ECO:0007669"/>
    <property type="project" value="InterPro"/>
</dbReference>
<feature type="domain" description="Protein phosphatase 1 regulatory subunit 35 C-terminal" evidence="8">
    <location>
        <begin position="477"/>
        <end position="620"/>
    </location>
</feature>
<gene>
    <name evidence="9" type="ORF">Q7C36_018723</name>
</gene>
<feature type="compositionally biased region" description="Polar residues" evidence="7">
    <location>
        <begin position="422"/>
        <end position="431"/>
    </location>
</feature>
<keyword evidence="6" id="KW-0175">Coiled coil</keyword>
<dbReference type="Pfam" id="PF15503">
    <property type="entry name" value="PPP1R35_C"/>
    <property type="match status" value="1"/>
</dbReference>
<protein>
    <recommendedName>
        <fullName evidence="8">Protein phosphatase 1 regulatory subunit 35 C-terminal domain-containing protein</fullName>
    </recommendedName>
</protein>
<evidence type="ECO:0000256" key="5">
    <source>
        <dbReference type="ARBA" id="ARBA00029452"/>
    </source>
</evidence>
<dbReference type="PANTHER" id="PTHR46894:SF2">
    <property type="entry name" value="TSC22 DOMAIN FAMILY MEMBER 4"/>
    <property type="match status" value="1"/>
</dbReference>
<evidence type="ECO:0000256" key="6">
    <source>
        <dbReference type="SAM" id="Coils"/>
    </source>
</evidence>
<reference evidence="9" key="1">
    <citation type="submission" date="2023-08" db="EMBL/GenBank/DDBJ databases">
        <title>Pelteobagrus vachellii genome.</title>
        <authorList>
            <person name="Liu H."/>
        </authorList>
    </citation>
    <scope>NUCLEOTIDE SEQUENCE</scope>
    <source>
        <strain evidence="9">PRFRI_2022a</strain>
        <tissue evidence="9">Muscle</tissue>
    </source>
</reference>
<keyword evidence="3" id="KW-0963">Cytoplasm</keyword>